<dbReference type="PROSITE" id="PS01081">
    <property type="entry name" value="HTH_TETR_1"/>
    <property type="match status" value="1"/>
</dbReference>
<protein>
    <recommendedName>
        <fullName evidence="4">Pyridine nucleotide-disulfide oxidoreductase domain-containing protein 2</fullName>
    </recommendedName>
</protein>
<dbReference type="InterPro" id="IPR009057">
    <property type="entry name" value="Homeodomain-like_sf"/>
</dbReference>
<keyword evidence="1 5" id="KW-0238">DNA-binding</keyword>
<name>A0ABD4Q773_MYCTX</name>
<evidence type="ECO:0000256" key="1">
    <source>
        <dbReference type="ARBA" id="ARBA00023125"/>
    </source>
</evidence>
<organism evidence="7 8">
    <name type="scientific">Mycobacterium tuberculosis</name>
    <dbReference type="NCBI Taxonomy" id="1773"/>
    <lineage>
        <taxon>Bacteria</taxon>
        <taxon>Bacillati</taxon>
        <taxon>Actinomycetota</taxon>
        <taxon>Actinomycetes</taxon>
        <taxon>Mycobacteriales</taxon>
        <taxon>Mycobacteriaceae</taxon>
        <taxon>Mycobacterium</taxon>
        <taxon>Mycobacterium tuberculosis complex</taxon>
    </lineage>
</organism>
<dbReference type="SUPFAM" id="SSF46689">
    <property type="entry name" value="Homeodomain-like"/>
    <property type="match status" value="1"/>
</dbReference>
<dbReference type="InterPro" id="IPR002937">
    <property type="entry name" value="Amino_oxidase"/>
</dbReference>
<dbReference type="Pfam" id="PF00440">
    <property type="entry name" value="TetR_N"/>
    <property type="match status" value="1"/>
</dbReference>
<dbReference type="InterPro" id="IPR001647">
    <property type="entry name" value="HTH_TetR"/>
</dbReference>
<comment type="subunit">
    <text evidence="3">Interacts with COX5B; this interaction may contribute to localize PYROXD2 to the inner face of the inner mitochondrial membrane.</text>
</comment>
<feature type="domain" description="HTH tetR-type" evidence="6">
    <location>
        <begin position="11"/>
        <end position="71"/>
    </location>
</feature>
<evidence type="ECO:0000256" key="3">
    <source>
        <dbReference type="ARBA" id="ARBA00038825"/>
    </source>
</evidence>
<dbReference type="SUPFAM" id="SSF51905">
    <property type="entry name" value="FAD/NAD(P)-binding domain"/>
    <property type="match status" value="1"/>
</dbReference>
<dbReference type="PANTHER" id="PTHR10668:SF103">
    <property type="entry name" value="PYRIDINE NUCLEOTIDE-DISULFIDE OXIDOREDUCTASE DOMAIN-CONTAINING PROTEIN 2"/>
    <property type="match status" value="1"/>
</dbReference>
<gene>
    <name evidence="7" type="ORF">J8J21_16190</name>
</gene>
<dbReference type="Gene3D" id="1.10.357.10">
    <property type="entry name" value="Tetracycline Repressor, domain 2"/>
    <property type="match status" value="1"/>
</dbReference>
<accession>A0ABD4Q773</accession>
<dbReference type="PANTHER" id="PTHR10668">
    <property type="entry name" value="PHYTOENE DEHYDROGENASE"/>
    <property type="match status" value="1"/>
</dbReference>
<sequence length="741" mass="80137">MVRPPQTARSERTREALRQAALVRFLAQGVEATSAEQIAEDAGVSLRTFYRHFRSKHDLLFADYDAGLHWFRAALDARPADESIIDSVQAAIFSFPYDVDAVTKIASLRRGELEPSRIVRHMREVEADFADAIQAQLRRRDCDIAGAPDARLHIAVTARCVAAAVFGAMEAWMLGSDRSLGELARVCHVALESLRVGISDTWTTLTVFVIIDKTSSACEPALLETRMTGYDAIVIGAGHNGLTAAVLLQRAGLRTACLDAKRYAGGMASTVELFDGYRFEIAGSVQFPTSSAVSSELGLDSLPTVDLEVMSVALRGVGDDPVVQFTDPTKMLTHLHRVHGADAVTGMAGLLAWSQAPTRALGRFEAGTLPKSFDEMYACATNEFERSAIDDMLFGSVTDVLDRHFPDREKHGALRGSMTVLAVNTLYRGPATPGSAAALAFGLGVPEGDFVRWKKLRGGIGALTTHLSQLLERTGGEVRLRSKVTEIVVDNSRSSARVRGVRTAAGDTLTSPIVVSAIAPDVTINELIDPAVLPSEIRDRYLRIDHRGSYLQMHFALAQPPAFAAPYQALNDPSMQASMGIFCTPEQVQQQWEDCRRGIVPADPTVVLQIPSLHDPSLAPAGKQAASAFAMWFPIEGGSKYGGYGRAKVEMGQNVIDKITRLAPNFKGSILRYTTFTPKHMGVMFGAPGGDYCHALLHSDQIGPNRPGPKGFIGQPIPIAGLYLGSAGCPRWAGNHVHPWI</sequence>
<evidence type="ECO:0000256" key="5">
    <source>
        <dbReference type="PROSITE-ProRule" id="PRU00335"/>
    </source>
</evidence>
<proteinExistence type="predicted"/>
<feature type="DNA-binding region" description="H-T-H motif" evidence="5">
    <location>
        <begin position="34"/>
        <end position="53"/>
    </location>
</feature>
<dbReference type="Gene3D" id="1.10.10.60">
    <property type="entry name" value="Homeodomain-like"/>
    <property type="match status" value="1"/>
</dbReference>
<evidence type="ECO:0000313" key="8">
    <source>
        <dbReference type="Proteomes" id="UP000671119"/>
    </source>
</evidence>
<dbReference type="EMBL" id="JAGIZI010000028">
    <property type="protein sequence ID" value="MBP0684619.1"/>
    <property type="molecule type" value="Genomic_DNA"/>
</dbReference>
<evidence type="ECO:0000256" key="4">
    <source>
        <dbReference type="ARBA" id="ARBA00040298"/>
    </source>
</evidence>
<dbReference type="PROSITE" id="PS50977">
    <property type="entry name" value="HTH_TETR_2"/>
    <property type="match status" value="1"/>
</dbReference>
<comment type="caution">
    <text evidence="7">The sequence shown here is derived from an EMBL/GenBank/DDBJ whole genome shotgun (WGS) entry which is preliminary data.</text>
</comment>
<dbReference type="InterPro" id="IPR036188">
    <property type="entry name" value="FAD/NAD-bd_sf"/>
</dbReference>
<dbReference type="Gene3D" id="3.50.50.60">
    <property type="entry name" value="FAD/NAD(P)-binding domain"/>
    <property type="match status" value="2"/>
</dbReference>
<dbReference type="InterPro" id="IPR023772">
    <property type="entry name" value="DNA-bd_HTH_TetR-type_CS"/>
</dbReference>
<dbReference type="AlphaFoldDB" id="A0ABD4Q773"/>
<evidence type="ECO:0000256" key="2">
    <source>
        <dbReference type="ARBA" id="ARBA00037217"/>
    </source>
</evidence>
<reference evidence="7 8" key="1">
    <citation type="submission" date="2021-03" db="EMBL/GenBank/DDBJ databases">
        <title>Whole Genome Sequencing of Mycobacterium tuberculosis clinical isolates from Arunachal Pradesh, India.</title>
        <authorList>
            <person name="Singh S."/>
            <person name="Mudliar S.R."/>
            <person name="Kulsum U."/>
            <person name="Rufai S.B."/>
            <person name="Singh P.K."/>
            <person name="Umpo M."/>
            <person name="Nyori M."/>
        </authorList>
    </citation>
    <scope>NUCLEOTIDE SEQUENCE [LARGE SCALE GENOMIC DNA]</scope>
    <source>
        <strain evidence="7 8">OMICS/BPL/0142/20/SP</strain>
    </source>
</reference>
<comment type="function">
    <text evidence="2">Probable oxidoreductase that may play a role as regulator of mitochondrial function.</text>
</comment>
<dbReference type="Pfam" id="PF01593">
    <property type="entry name" value="Amino_oxidase"/>
    <property type="match status" value="1"/>
</dbReference>
<dbReference type="Proteomes" id="UP000671119">
    <property type="component" value="Unassembled WGS sequence"/>
</dbReference>
<dbReference type="GO" id="GO:0003677">
    <property type="term" value="F:DNA binding"/>
    <property type="evidence" value="ECO:0007669"/>
    <property type="project" value="UniProtKB-UniRule"/>
</dbReference>
<evidence type="ECO:0000259" key="6">
    <source>
        <dbReference type="PROSITE" id="PS50977"/>
    </source>
</evidence>
<evidence type="ECO:0000313" key="7">
    <source>
        <dbReference type="EMBL" id="MBP0684619.1"/>
    </source>
</evidence>